<dbReference type="EMBL" id="CP006934">
    <property type="protein sequence ID" value="AHI53886.1"/>
    <property type="molecule type" value="Genomic_DNA"/>
</dbReference>
<evidence type="ECO:0000313" key="1">
    <source>
        <dbReference type="EMBL" id="AHI53886.1"/>
    </source>
</evidence>
<evidence type="ECO:0008006" key="3">
    <source>
        <dbReference type="Google" id="ProtNLM"/>
    </source>
</evidence>
<protein>
    <recommendedName>
        <fullName evidence="3">SprT-like domain-containing protein</fullName>
    </recommendedName>
</protein>
<reference evidence="1 2" key="1">
    <citation type="journal article" date="2014" name="Genome Biol. Evol.">
        <title>Molecular evolution of the substrate utilization strategies and putative virulence factors in mosquito-associated Spiroplasma species.</title>
        <authorList>
            <person name="Chang T.H."/>
            <person name="Lo W.S."/>
            <person name="Ku C."/>
            <person name="Chen L.L."/>
            <person name="Kuo C.H."/>
        </authorList>
    </citation>
    <scope>NUCLEOTIDE SEQUENCE [LARGE SCALE GENOMIC DNA]</scope>
    <source>
        <strain evidence="1">Ar-1343</strain>
    </source>
</reference>
<evidence type="ECO:0000313" key="2">
    <source>
        <dbReference type="Proteomes" id="UP000019265"/>
    </source>
</evidence>
<name>W6AA53_9MOLU</name>
<dbReference type="HOGENOM" id="CLU_109295_0_0_14"/>
<dbReference type="AlphaFoldDB" id="W6AA53"/>
<dbReference type="Proteomes" id="UP000019265">
    <property type="component" value="Chromosome"/>
</dbReference>
<sequence length="217" mass="25102">MKNNIYNENISIPQVLEQIYIAHNYLNKILFGGVLNKIQITIASFGNRNKRKKVTLGHFDSVKHWADNTNEIVLHGIAFNGDCNHILQILTHEMVHQYCFENNIKDTETNGRHNKNFKNEAIRFGMTVEKPISKNSGYTTSINSYLEKVYQELPIDHNIITNFINQNSFKAINTIKKEGLVRGYKYNCKKCSLNFRSKNDMNLICKDCGSDFLKSVY</sequence>
<dbReference type="eggNOG" id="ENOG5033B7F">
    <property type="taxonomic scope" value="Bacteria"/>
</dbReference>
<dbReference type="RefSeq" id="WP_025251027.1">
    <property type="nucleotide sequence ID" value="NZ_CP006934.1"/>
</dbReference>
<dbReference type="OrthoDB" id="9787302at2"/>
<dbReference type="PATRIC" id="fig|1276257.3.peg.489"/>
<dbReference type="STRING" id="1276257.SSABA_v1c04790"/>
<gene>
    <name evidence="1" type="ORF">SSABA_v1c04790</name>
</gene>
<dbReference type="KEGG" id="ssab:SSABA_v1c04790"/>
<accession>W6AA53</accession>
<proteinExistence type="predicted"/>
<keyword evidence="2" id="KW-1185">Reference proteome</keyword>
<organism evidence="1 2">
    <name type="scientific">Spiroplasma sabaudiense Ar-1343</name>
    <dbReference type="NCBI Taxonomy" id="1276257"/>
    <lineage>
        <taxon>Bacteria</taxon>
        <taxon>Bacillati</taxon>
        <taxon>Mycoplasmatota</taxon>
        <taxon>Mollicutes</taxon>
        <taxon>Entomoplasmatales</taxon>
        <taxon>Spiroplasmataceae</taxon>
        <taxon>Spiroplasma</taxon>
    </lineage>
</organism>